<dbReference type="InterPro" id="IPR036291">
    <property type="entry name" value="NAD(P)-bd_dom_sf"/>
</dbReference>
<dbReference type="EMBL" id="CP119878">
    <property type="protein sequence ID" value="WFD34302.1"/>
    <property type="molecule type" value="Genomic_DNA"/>
</dbReference>
<sequence>MPSLDELDDLARDLLPRQLEIIRKGFEQAIDATEAYAEALVDQLNRYGAPLPGISLPSISGLRERAKNAFASLKRSNALDVQATPAPTPAPPLWHNPLIRTGAAAAAAAVGLALVYRFAYSTKTARIGLLGHDGSRAEAVVVLGAETAAGRAAVLDLVSRQLVVIATVPSAQDKRDLEEALGDAKGYVRVVAVDSGNAAAVRKAVHTSLSFRYPLDTAGDPFVSPGHGVRVIGVVVAPTSAQRAADQLNATSEMLPLLAAPDVRSKTSVVVSVLTGAPDVRALVIPAVRALSKARLPGAHLTWSSRHGKGMHIEAPQKKSNTRPIAWTAVSYSEQDLSLATALSADLILGRTTRLWTTYVAQSWSLRSCIARIFRTFVSLLSK</sequence>
<keyword evidence="2" id="KW-1185">Reference proteome</keyword>
<dbReference type="AlphaFoldDB" id="A0AAF0J5A3"/>
<protein>
    <submittedName>
        <fullName evidence="1">Uncharacterized protein</fullName>
    </submittedName>
</protein>
<gene>
    <name evidence="1" type="ORF">MCUN1_001141</name>
</gene>
<dbReference type="SUPFAM" id="SSF51735">
    <property type="entry name" value="NAD(P)-binding Rossmann-fold domains"/>
    <property type="match status" value="1"/>
</dbReference>
<evidence type="ECO:0000313" key="2">
    <source>
        <dbReference type="Proteomes" id="UP001219933"/>
    </source>
</evidence>
<name>A0AAF0J5A3_9BASI</name>
<dbReference type="Proteomes" id="UP001219933">
    <property type="component" value="Chromosome 2"/>
</dbReference>
<reference evidence="1" key="1">
    <citation type="submission" date="2023-03" db="EMBL/GenBank/DDBJ databases">
        <title>Mating type loci evolution in Malassezia.</title>
        <authorList>
            <person name="Coelho M.A."/>
        </authorList>
    </citation>
    <scope>NUCLEOTIDE SEQUENCE</scope>
    <source>
        <strain evidence="1">CBS 11721</strain>
    </source>
</reference>
<proteinExistence type="predicted"/>
<accession>A0AAF0J5A3</accession>
<organism evidence="1 2">
    <name type="scientific">Malassezia cuniculi</name>
    <dbReference type="NCBI Taxonomy" id="948313"/>
    <lineage>
        <taxon>Eukaryota</taxon>
        <taxon>Fungi</taxon>
        <taxon>Dikarya</taxon>
        <taxon>Basidiomycota</taxon>
        <taxon>Ustilaginomycotina</taxon>
        <taxon>Malasseziomycetes</taxon>
        <taxon>Malasseziales</taxon>
        <taxon>Malasseziaceae</taxon>
        <taxon>Malassezia</taxon>
    </lineage>
</organism>
<evidence type="ECO:0000313" key="1">
    <source>
        <dbReference type="EMBL" id="WFD34302.1"/>
    </source>
</evidence>